<organism evidence="2 3">
    <name type="scientific">Setaria viridis</name>
    <name type="common">Green bristlegrass</name>
    <name type="synonym">Setaria italica subsp. viridis</name>
    <dbReference type="NCBI Taxonomy" id="4556"/>
    <lineage>
        <taxon>Eukaryota</taxon>
        <taxon>Viridiplantae</taxon>
        <taxon>Streptophyta</taxon>
        <taxon>Embryophyta</taxon>
        <taxon>Tracheophyta</taxon>
        <taxon>Spermatophyta</taxon>
        <taxon>Magnoliopsida</taxon>
        <taxon>Liliopsida</taxon>
        <taxon>Poales</taxon>
        <taxon>Poaceae</taxon>
        <taxon>PACMAD clade</taxon>
        <taxon>Panicoideae</taxon>
        <taxon>Panicodae</taxon>
        <taxon>Paniceae</taxon>
        <taxon>Cenchrinae</taxon>
        <taxon>Setaria</taxon>
    </lineage>
</organism>
<evidence type="ECO:0000313" key="3">
    <source>
        <dbReference type="Proteomes" id="UP000298652"/>
    </source>
</evidence>
<sequence length="104" mass="11483">MVSAFHEPVEGSYRLHLHLQLSSAKLPPSTRHSSTTRGRKEKRWPVGLADRARRRRRKPHAARLEHSGQGRRGWAVATSGGRTGAERGRAVATSRGGGAAEERR</sequence>
<dbReference type="Gramene" id="TKW12386">
    <property type="protein sequence ID" value="TKW12386"/>
    <property type="gene ID" value="SEVIR_5G032050v2"/>
</dbReference>
<accession>A0A4V6D5Z6</accession>
<proteinExistence type="predicted"/>
<keyword evidence="3" id="KW-1185">Reference proteome</keyword>
<name>A0A4V6D5Z6_SETVI</name>
<evidence type="ECO:0000256" key="1">
    <source>
        <dbReference type="SAM" id="MobiDB-lite"/>
    </source>
</evidence>
<gene>
    <name evidence="2" type="ORF">SEVIR_5G032050v2</name>
</gene>
<dbReference type="Proteomes" id="UP000298652">
    <property type="component" value="Chromosome 5"/>
</dbReference>
<reference evidence="2" key="1">
    <citation type="submission" date="2019-03" db="EMBL/GenBank/DDBJ databases">
        <title>WGS assembly of Setaria viridis.</title>
        <authorList>
            <person name="Huang P."/>
            <person name="Jenkins J."/>
            <person name="Grimwood J."/>
            <person name="Barry K."/>
            <person name="Healey A."/>
            <person name="Mamidi S."/>
            <person name="Sreedasyam A."/>
            <person name="Shu S."/>
            <person name="Feldman M."/>
            <person name="Wu J."/>
            <person name="Yu Y."/>
            <person name="Chen C."/>
            <person name="Johnson J."/>
            <person name="Rokhsar D."/>
            <person name="Baxter I."/>
            <person name="Schmutz J."/>
            <person name="Brutnell T."/>
            <person name="Kellogg E."/>
        </authorList>
    </citation>
    <scope>NUCLEOTIDE SEQUENCE [LARGE SCALE GENOMIC DNA]</scope>
</reference>
<protein>
    <submittedName>
        <fullName evidence="2">Uncharacterized protein</fullName>
    </submittedName>
</protein>
<evidence type="ECO:0000313" key="2">
    <source>
        <dbReference type="EMBL" id="TKW12386.1"/>
    </source>
</evidence>
<feature type="region of interest" description="Disordered" evidence="1">
    <location>
        <begin position="22"/>
        <end position="104"/>
    </location>
</feature>
<feature type="compositionally biased region" description="Gly residues" evidence="1">
    <location>
        <begin position="95"/>
        <end position="104"/>
    </location>
</feature>
<dbReference type="EMBL" id="CM016556">
    <property type="protein sequence ID" value="TKW12386.1"/>
    <property type="molecule type" value="Genomic_DNA"/>
</dbReference>
<dbReference type="AlphaFoldDB" id="A0A4V6D5Z6"/>
<feature type="compositionally biased region" description="Basic residues" evidence="1">
    <location>
        <begin position="52"/>
        <end position="61"/>
    </location>
</feature>